<accession>A0A1X9N5L2</accession>
<dbReference type="Gene3D" id="3.30.70.1440">
    <property type="entry name" value="Multidrug efflux transporter AcrB pore domain"/>
    <property type="match status" value="1"/>
</dbReference>
<feature type="transmembrane region" description="Helical" evidence="1">
    <location>
        <begin position="328"/>
        <end position="349"/>
    </location>
</feature>
<keyword evidence="3" id="KW-1185">Reference proteome</keyword>
<keyword evidence="1" id="KW-0472">Membrane</keyword>
<feature type="transmembrane region" description="Helical" evidence="1">
    <location>
        <begin position="7"/>
        <end position="30"/>
    </location>
</feature>
<proteinExistence type="predicted"/>
<name>A0A1X9N5L2_9GAMM</name>
<keyword evidence="1" id="KW-1133">Transmembrane helix</keyword>
<dbReference type="PANTHER" id="PTHR32063">
    <property type="match status" value="1"/>
</dbReference>
<organism evidence="2 3">
    <name type="scientific">Oceanicoccus sagamiensis</name>
    <dbReference type="NCBI Taxonomy" id="716816"/>
    <lineage>
        <taxon>Bacteria</taxon>
        <taxon>Pseudomonadati</taxon>
        <taxon>Pseudomonadota</taxon>
        <taxon>Gammaproteobacteria</taxon>
        <taxon>Cellvibrionales</taxon>
        <taxon>Spongiibacteraceae</taxon>
        <taxon>Oceanicoccus</taxon>
    </lineage>
</organism>
<gene>
    <name evidence="2" type="ORF">BST96_04190</name>
</gene>
<dbReference type="EMBL" id="CP019343">
    <property type="protein sequence ID" value="ARN73378.1"/>
    <property type="molecule type" value="Genomic_DNA"/>
</dbReference>
<evidence type="ECO:0000256" key="1">
    <source>
        <dbReference type="SAM" id="Phobius"/>
    </source>
</evidence>
<dbReference type="OrthoDB" id="5287122at2"/>
<feature type="transmembrane region" description="Helical" evidence="1">
    <location>
        <begin position="385"/>
        <end position="407"/>
    </location>
</feature>
<dbReference type="Gene3D" id="1.20.1640.10">
    <property type="entry name" value="Multidrug efflux transporter AcrB transmembrane domain"/>
    <property type="match status" value="2"/>
</dbReference>
<protein>
    <recommendedName>
        <fullName evidence="4">Acriflavin resistance protein</fullName>
    </recommendedName>
</protein>
<evidence type="ECO:0008006" key="4">
    <source>
        <dbReference type="Google" id="ProtNLM"/>
    </source>
</evidence>
<dbReference type="InterPro" id="IPR001036">
    <property type="entry name" value="Acrflvin-R"/>
</dbReference>
<dbReference type="KEGG" id="osg:BST96_04190"/>
<dbReference type="GO" id="GO:0042910">
    <property type="term" value="F:xenobiotic transmembrane transporter activity"/>
    <property type="evidence" value="ECO:0007669"/>
    <property type="project" value="TreeGrafter"/>
</dbReference>
<dbReference type="SUPFAM" id="SSF82693">
    <property type="entry name" value="Multidrug efflux transporter AcrB pore domain, PN1, PN2, PC1 and PC2 subdomains"/>
    <property type="match status" value="2"/>
</dbReference>
<dbReference type="SUPFAM" id="SSF82714">
    <property type="entry name" value="Multidrug efflux transporter AcrB TolC docking domain, DN and DC subdomains"/>
    <property type="match status" value="2"/>
</dbReference>
<dbReference type="AlphaFoldDB" id="A0A1X9N5L2"/>
<dbReference type="Gene3D" id="3.30.2090.10">
    <property type="entry name" value="Multidrug efflux transporter AcrB TolC docking domain, DN and DC subdomains"/>
    <property type="match status" value="2"/>
</dbReference>
<dbReference type="PANTHER" id="PTHR32063:SF33">
    <property type="entry name" value="RND SUPERFAMILY EFFLUX PUMP PERMEASE COMPONENT"/>
    <property type="match status" value="1"/>
</dbReference>
<feature type="transmembrane region" description="Helical" evidence="1">
    <location>
        <begin position="859"/>
        <end position="879"/>
    </location>
</feature>
<feature type="transmembrane region" description="Helical" evidence="1">
    <location>
        <begin position="427"/>
        <end position="450"/>
    </location>
</feature>
<dbReference type="Pfam" id="PF00873">
    <property type="entry name" value="ACR_tran"/>
    <property type="match status" value="1"/>
</dbReference>
<dbReference type="Gene3D" id="3.30.70.1430">
    <property type="entry name" value="Multidrug efflux transporter AcrB pore domain"/>
    <property type="match status" value="2"/>
</dbReference>
<sequence length="1034" mass="114055">MKRIVEWFIANPIAANLLMVLIIIGGLASLSSVSKQFFPADKGSNIRMTMLYPGAGPAEVETQIVMRIEEAIDDIDGIDEIKSYAREGGAELTIKVMAGYDGQRLVNDLKSRVDTITTFPVDAERAQIAEIGWQRRMITVALYGDIDEASLKELGEQIRDDLAGLSDVGKVELKDPRDYEMSIEVSEDSLRRYGLRFDDVVNAIRNSSLNLPAGKLRTDKGDIQLQTRAQGYTAVDFETIVLLRDLNGTQIFVGDVATVVDGFAETDIIGRFNNQPALSLNIFSSSEPNVIKTATAVRDYVESYKPQLPPGVEMKVWKDMSEAYELRIGTLLSNGLGGLLLVFLVLMLFLRPLLAMWVCIGIAVAFLGALWMIPVGGGSLDMVSLFAFILILGIVVDDAIIVSESVYSHQQGGLEGVAGANKGATLVIKPVIFAVVSTMIFFSILFLLPGNNGSPTAIALVVMAALCFSLIESLLILPAHLAHMGPEKKSKNPWMLKFQLLREACANGMLTFADKVYRPFLDRCMAAKRLTVSSFFVLFLISLSLLMGGWLQSSFFPRVPADFMKANITMPEGGPFAEVRQTVDRVEQAAKLVKKEFNQQYDYPVIGNIESNAVNNVVRVTVELLNVDKAKIPPQALKASWQSKIGDLAIADEFDINFTVINVGKPIELILSADDTQTLREFSREVREEFAKYPAVFNVRDSLDSPRPEIQLRLKPQAQTLNLSLADVAKQVRRGFYGEEVQRIPRAREDVKVMVRYPNAERRSEDFLRDMRIRTPDGTEVPFEAVAEVDYVDGYAQIERLDRQRISIVKADLNRSMGSAGEITAAVMRTKMPEWQSRFSGAKVVTSGEQKEFKEFGGAMVKLLFGGIVIIYGLIAVAFKSYWKPLLVLAAIPFGLTGAILGHVILGIEISMFSMMGIIAAVGVVVNDNLVLIDRINLLRDQGVSVKAAILEGAQDRFRPIILTSMTTLIGLLPIMLETSVQAQFLIPMVVSLAFGVMAATVISLVFVPVLYLSLDSRMERIKVLFQPKKTALV</sequence>
<feature type="transmembrane region" description="Helical" evidence="1">
    <location>
        <begin position="912"/>
        <end position="932"/>
    </location>
</feature>
<reference evidence="2 3" key="1">
    <citation type="submission" date="2016-11" db="EMBL/GenBank/DDBJ databases">
        <title>Trade-off between light-utilization and light-protection in marine flavobacteria.</title>
        <authorList>
            <person name="Kumagai Y."/>
        </authorList>
    </citation>
    <scope>NUCLEOTIDE SEQUENCE [LARGE SCALE GENOMIC DNA]</scope>
    <source>
        <strain evidence="2 3">NBRC 107125</strain>
    </source>
</reference>
<feature type="transmembrane region" description="Helical" evidence="1">
    <location>
        <begin position="886"/>
        <end position="906"/>
    </location>
</feature>
<dbReference type="Proteomes" id="UP000193450">
    <property type="component" value="Chromosome"/>
</dbReference>
<dbReference type="GO" id="GO:0005886">
    <property type="term" value="C:plasma membrane"/>
    <property type="evidence" value="ECO:0007669"/>
    <property type="project" value="TreeGrafter"/>
</dbReference>
<dbReference type="STRING" id="716816.BST96_04190"/>
<evidence type="ECO:0000313" key="2">
    <source>
        <dbReference type="EMBL" id="ARN73378.1"/>
    </source>
</evidence>
<feature type="transmembrane region" description="Helical" evidence="1">
    <location>
        <begin position="354"/>
        <end position="373"/>
    </location>
</feature>
<dbReference type="SUPFAM" id="SSF82866">
    <property type="entry name" value="Multidrug efflux transporter AcrB transmembrane domain"/>
    <property type="match status" value="2"/>
</dbReference>
<feature type="transmembrane region" description="Helical" evidence="1">
    <location>
        <begin position="530"/>
        <end position="551"/>
    </location>
</feature>
<dbReference type="Gene3D" id="3.30.70.1320">
    <property type="entry name" value="Multidrug efflux transporter AcrB pore domain like"/>
    <property type="match status" value="1"/>
</dbReference>
<feature type="transmembrane region" description="Helical" evidence="1">
    <location>
        <begin position="989"/>
        <end position="1013"/>
    </location>
</feature>
<evidence type="ECO:0000313" key="3">
    <source>
        <dbReference type="Proteomes" id="UP000193450"/>
    </source>
</evidence>
<dbReference type="InterPro" id="IPR027463">
    <property type="entry name" value="AcrB_DN_DC_subdom"/>
</dbReference>
<dbReference type="RefSeq" id="WP_085757489.1">
    <property type="nucleotide sequence ID" value="NZ_CP019343.1"/>
</dbReference>
<feature type="transmembrane region" description="Helical" evidence="1">
    <location>
        <begin position="960"/>
        <end position="977"/>
    </location>
</feature>
<keyword evidence="1" id="KW-0812">Transmembrane</keyword>
<dbReference type="PRINTS" id="PR00702">
    <property type="entry name" value="ACRIFLAVINRP"/>
</dbReference>
<feature type="transmembrane region" description="Helical" evidence="1">
    <location>
        <begin position="456"/>
        <end position="481"/>
    </location>
</feature>